<evidence type="ECO:0000313" key="2">
    <source>
        <dbReference type="EMBL" id="CAB4835791.1"/>
    </source>
</evidence>
<reference evidence="2" key="1">
    <citation type="submission" date="2020-05" db="EMBL/GenBank/DDBJ databases">
        <authorList>
            <person name="Chiriac C."/>
            <person name="Salcher M."/>
            <person name="Ghai R."/>
            <person name="Kavagutti S V."/>
        </authorList>
    </citation>
    <scope>NUCLEOTIDE SEQUENCE</scope>
</reference>
<sequence>MRRSGLQSADDRVRQGLRSPRKGSGHIEVQRRVADQKANSAQDLEGVADCCPAVLLGRASRHRPAGAAAGCALGELFGDLRSGRRDQADSVVAQVPPEPLDLGAAHLARVRHQRRVLCQGGVHQLPCVGDRQGRVDGHGDPRQQWPIRMSGPVPGHPPDAFEQDVLLRLRGDRNGLHPTNVAANARSPTCVRERYLPWSSAICRGNSLTLRVTMRTRSPYRMGPSAAPVANRFRRPCRR</sequence>
<feature type="region of interest" description="Disordered" evidence="1">
    <location>
        <begin position="1"/>
        <end position="27"/>
    </location>
</feature>
<organism evidence="2">
    <name type="scientific">freshwater metagenome</name>
    <dbReference type="NCBI Taxonomy" id="449393"/>
    <lineage>
        <taxon>unclassified sequences</taxon>
        <taxon>metagenomes</taxon>
        <taxon>ecological metagenomes</taxon>
    </lineage>
</organism>
<dbReference type="EMBL" id="CAFAAV010000336">
    <property type="protein sequence ID" value="CAB4835791.1"/>
    <property type="molecule type" value="Genomic_DNA"/>
</dbReference>
<proteinExistence type="predicted"/>
<protein>
    <submittedName>
        <fullName evidence="2">Unannotated protein</fullName>
    </submittedName>
</protein>
<name>A0A6J7AS18_9ZZZZ</name>
<dbReference type="AlphaFoldDB" id="A0A6J7AS18"/>
<gene>
    <name evidence="2" type="ORF">UFOPK3099_02882</name>
</gene>
<accession>A0A6J7AS18</accession>
<evidence type="ECO:0000256" key="1">
    <source>
        <dbReference type="SAM" id="MobiDB-lite"/>
    </source>
</evidence>